<organism evidence="3 5">
    <name type="scientific">Tepidimonas ignava</name>
    <dbReference type="NCBI Taxonomy" id="114249"/>
    <lineage>
        <taxon>Bacteria</taxon>
        <taxon>Pseudomonadati</taxon>
        <taxon>Pseudomonadota</taxon>
        <taxon>Betaproteobacteria</taxon>
        <taxon>Burkholderiales</taxon>
        <taxon>Tepidimonas</taxon>
    </lineage>
</organism>
<dbReference type="InterPro" id="IPR005537">
    <property type="entry name" value="RAMP_III_fam"/>
</dbReference>
<reference evidence="4 6" key="2">
    <citation type="submission" date="2019-07" db="EMBL/GenBank/DDBJ databases">
        <title>Tepidimonas ignava SPS-1037 draft genome.</title>
        <authorList>
            <person name="Da Costa M.S."/>
            <person name="Froufe H.J.C."/>
            <person name="Egas C."/>
            <person name="Albuquerque L."/>
        </authorList>
    </citation>
    <scope>NUCLEOTIDE SEQUENCE [LARGE SCALE GENOMIC DNA]</scope>
    <source>
        <strain evidence="4 6">SPS-1037</strain>
    </source>
</reference>
<feature type="domain" description="CRISPR type III-associated protein" evidence="2">
    <location>
        <begin position="13"/>
        <end position="192"/>
    </location>
</feature>
<evidence type="ECO:0000313" key="4">
    <source>
        <dbReference type="EMBL" id="TSE23574.1"/>
    </source>
</evidence>
<dbReference type="OrthoDB" id="190500at2"/>
<gene>
    <name evidence="3" type="ORF">EDC36_11218</name>
    <name evidence="4" type="ORF">Tigna_00268</name>
</gene>
<dbReference type="EMBL" id="VJNC01000002">
    <property type="protein sequence ID" value="TSE23574.1"/>
    <property type="molecule type" value="Genomic_DNA"/>
</dbReference>
<dbReference type="AlphaFoldDB" id="A0A4R3L976"/>
<name>A0A4R3L976_9BURK</name>
<evidence type="ECO:0000313" key="5">
    <source>
        <dbReference type="Proteomes" id="UP000295536"/>
    </source>
</evidence>
<reference evidence="3 5" key="1">
    <citation type="submission" date="2019-03" db="EMBL/GenBank/DDBJ databases">
        <title>Genomic Encyclopedia of Type Strains, Phase IV (KMG-IV): sequencing the most valuable type-strain genomes for metagenomic binning, comparative biology and taxonomic classification.</title>
        <authorList>
            <person name="Goeker M."/>
        </authorList>
    </citation>
    <scope>NUCLEOTIDE SEQUENCE [LARGE SCALE GENOMIC DNA]</scope>
    <source>
        <strain evidence="3 5">DSM 12034</strain>
    </source>
</reference>
<dbReference type="Proteomes" id="UP000295536">
    <property type="component" value="Unassembled WGS sequence"/>
</dbReference>
<dbReference type="RefSeq" id="WP_132963058.1">
    <property type="nucleotide sequence ID" value="NZ_SMAH01000012.1"/>
</dbReference>
<dbReference type="Pfam" id="PF03787">
    <property type="entry name" value="RAMPs"/>
    <property type="match status" value="1"/>
</dbReference>
<evidence type="ECO:0000256" key="1">
    <source>
        <dbReference type="ARBA" id="ARBA00023118"/>
    </source>
</evidence>
<dbReference type="Proteomes" id="UP000315577">
    <property type="component" value="Unassembled WGS sequence"/>
</dbReference>
<protein>
    <submittedName>
        <fullName evidence="3">CRISPR-associated protein Cmr1</fullName>
    </submittedName>
</protein>
<keyword evidence="6" id="KW-1185">Reference proteome</keyword>
<accession>A0A4R3L976</accession>
<evidence type="ECO:0000313" key="6">
    <source>
        <dbReference type="Proteomes" id="UP000315577"/>
    </source>
</evidence>
<dbReference type="GO" id="GO:0051607">
    <property type="term" value="P:defense response to virus"/>
    <property type="evidence" value="ECO:0007669"/>
    <property type="project" value="UniProtKB-KW"/>
</dbReference>
<comment type="caution">
    <text evidence="3">The sequence shown here is derived from an EMBL/GenBank/DDBJ whole genome shotgun (WGS) entry which is preliminary data.</text>
</comment>
<dbReference type="EMBL" id="SMAH01000012">
    <property type="protein sequence ID" value="TCS96229.1"/>
    <property type="molecule type" value="Genomic_DNA"/>
</dbReference>
<evidence type="ECO:0000259" key="2">
    <source>
        <dbReference type="Pfam" id="PF03787"/>
    </source>
</evidence>
<sequence length="355" mass="40771">MHTIRKHRVQFNTPAFLGNAEQNAQWRTPPFKAQLRQWWRVAYAADHKFNVQLADMRREEGLLFGHAWLENDRDEKGNKVAARSSQVRLRLSRWEEGGLKKNQWPRLASVRHPEVPQQVASDLYLGYGPVTLPRGAQQPTLKSNAAIQPGEEAELLLAYPESVIQRLDRALWLMHQYGTAGGRSRNGWGSYELAPVPIVTEQGTKAPLRNWRECLALDWPHAIGQDEQGALIWQTTPHDDWKVLMKTLAIIKIGLRTHFRFATGDGAYQPDARHWLSYPVTRHSVQPWGNNARLPNQLRFKVRRNSDGKLIGVIFHMPHLPPPAFNPDRQAIVAVWTQVHRFLDNPAQQLKRIAE</sequence>
<evidence type="ECO:0000313" key="3">
    <source>
        <dbReference type="EMBL" id="TCS96229.1"/>
    </source>
</evidence>
<keyword evidence="1" id="KW-0051">Antiviral defense</keyword>
<proteinExistence type="predicted"/>